<name>A0A0S2DJE4_LYSEN</name>
<feature type="compositionally biased region" description="Basic residues" evidence="1">
    <location>
        <begin position="42"/>
        <end position="55"/>
    </location>
</feature>
<dbReference type="GO" id="GO:0047617">
    <property type="term" value="F:fatty acyl-CoA hydrolase activity"/>
    <property type="evidence" value="ECO:0007669"/>
    <property type="project" value="TreeGrafter"/>
</dbReference>
<dbReference type="Proteomes" id="UP000061569">
    <property type="component" value="Chromosome"/>
</dbReference>
<dbReference type="SUPFAM" id="SSF54637">
    <property type="entry name" value="Thioesterase/thiol ester dehydrase-isomerase"/>
    <property type="match status" value="1"/>
</dbReference>
<feature type="region of interest" description="Disordered" evidence="1">
    <location>
        <begin position="1"/>
        <end position="68"/>
    </location>
</feature>
<sequence length="251" mass="26669">MSDSNNEAAPKAKTAKPPSKQALKQTSKQAATPAAGQTAKQAGKKTSPRKRAPRKRNSETAAPAAVESVAAAAPQADAGIVAAAAPAAEPRPARAQLEPAAQPQAAPPAQLVESFAVAPAALIRVPLSVRWRDLDAFNHVNNSKFLSYLEEARLRWMVTLPGHGMDEHVAPVVAAAHLNYRRPIEWPNEIDIELFVERLGNTSLSVGHRIVGANDPTALYCDGNVVLVWIHRETGQPAALPEPVRAACAPR</sequence>
<evidence type="ECO:0000256" key="1">
    <source>
        <dbReference type="SAM" id="MobiDB-lite"/>
    </source>
</evidence>
<dbReference type="Gene3D" id="3.10.129.10">
    <property type="entry name" value="Hotdog Thioesterase"/>
    <property type="match status" value="1"/>
</dbReference>
<dbReference type="PANTHER" id="PTHR31793">
    <property type="entry name" value="4-HYDROXYBENZOYL-COA THIOESTERASE FAMILY MEMBER"/>
    <property type="match status" value="1"/>
</dbReference>
<accession>A0A0S2DJE4</accession>
<dbReference type="InterPro" id="IPR050563">
    <property type="entry name" value="4-hydroxybenzoyl-CoA_TE"/>
</dbReference>
<reference evidence="2 3" key="1">
    <citation type="submission" date="2015-11" db="EMBL/GenBank/DDBJ databases">
        <title>Genome sequences of Lysobacter enzymogenes strain C3 and Lysobacter antibioticus ATCC 29479.</title>
        <authorList>
            <person name="Kobayashi D.Y."/>
        </authorList>
    </citation>
    <scope>NUCLEOTIDE SEQUENCE [LARGE SCALE GENOMIC DNA]</scope>
    <source>
        <strain evidence="2 3">C3</strain>
    </source>
</reference>
<gene>
    <name evidence="2" type="ORF">GLE_3298</name>
</gene>
<dbReference type="KEGG" id="lez:GLE_3298"/>
<dbReference type="PANTHER" id="PTHR31793:SF24">
    <property type="entry name" value="LONG-CHAIN ACYL-COA THIOESTERASE FADM"/>
    <property type="match status" value="1"/>
</dbReference>
<feature type="compositionally biased region" description="Low complexity" evidence="1">
    <location>
        <begin position="8"/>
        <end position="20"/>
    </location>
</feature>
<dbReference type="InterPro" id="IPR029069">
    <property type="entry name" value="HotDog_dom_sf"/>
</dbReference>
<dbReference type="CDD" id="cd00586">
    <property type="entry name" value="4HBT"/>
    <property type="match status" value="1"/>
</dbReference>
<dbReference type="STRING" id="69.GLE_3298"/>
<evidence type="ECO:0000313" key="3">
    <source>
        <dbReference type="Proteomes" id="UP000061569"/>
    </source>
</evidence>
<proteinExistence type="predicted"/>
<dbReference type="Pfam" id="PF13279">
    <property type="entry name" value="4HBT_2"/>
    <property type="match status" value="1"/>
</dbReference>
<dbReference type="PATRIC" id="fig|69.6.peg.3248"/>
<organism evidence="2 3">
    <name type="scientific">Lysobacter enzymogenes</name>
    <dbReference type="NCBI Taxonomy" id="69"/>
    <lineage>
        <taxon>Bacteria</taxon>
        <taxon>Pseudomonadati</taxon>
        <taxon>Pseudomonadota</taxon>
        <taxon>Gammaproteobacteria</taxon>
        <taxon>Lysobacterales</taxon>
        <taxon>Lysobacteraceae</taxon>
        <taxon>Lysobacter</taxon>
    </lineage>
</organism>
<evidence type="ECO:0000313" key="2">
    <source>
        <dbReference type="EMBL" id="ALN58644.1"/>
    </source>
</evidence>
<dbReference type="EMBL" id="CP013140">
    <property type="protein sequence ID" value="ALN58644.1"/>
    <property type="molecule type" value="Genomic_DNA"/>
</dbReference>
<feature type="compositionally biased region" description="Low complexity" evidence="1">
    <location>
        <begin position="28"/>
        <end position="41"/>
    </location>
</feature>
<protein>
    <submittedName>
        <fullName evidence="2">Thioesterase superfamily</fullName>
    </submittedName>
</protein>
<dbReference type="AlphaFoldDB" id="A0A0S2DJE4"/>